<proteinExistence type="predicted"/>
<evidence type="ECO:0000256" key="1">
    <source>
        <dbReference type="SAM" id="MobiDB-lite"/>
    </source>
</evidence>
<accession>A0A8H2VX83</accession>
<feature type="compositionally biased region" description="Polar residues" evidence="1">
    <location>
        <begin position="527"/>
        <end position="547"/>
    </location>
</feature>
<feature type="compositionally biased region" description="Polar residues" evidence="1">
    <location>
        <begin position="409"/>
        <end position="424"/>
    </location>
</feature>
<organism evidence="2 3">
    <name type="scientific">Sclerotinia trifoliorum</name>
    <dbReference type="NCBI Taxonomy" id="28548"/>
    <lineage>
        <taxon>Eukaryota</taxon>
        <taxon>Fungi</taxon>
        <taxon>Dikarya</taxon>
        <taxon>Ascomycota</taxon>
        <taxon>Pezizomycotina</taxon>
        <taxon>Leotiomycetes</taxon>
        <taxon>Helotiales</taxon>
        <taxon>Sclerotiniaceae</taxon>
        <taxon>Sclerotinia</taxon>
    </lineage>
</organism>
<feature type="region of interest" description="Disordered" evidence="1">
    <location>
        <begin position="342"/>
        <end position="556"/>
    </location>
</feature>
<feature type="region of interest" description="Disordered" evidence="1">
    <location>
        <begin position="570"/>
        <end position="589"/>
    </location>
</feature>
<feature type="region of interest" description="Disordered" evidence="1">
    <location>
        <begin position="1"/>
        <end position="83"/>
    </location>
</feature>
<dbReference type="OrthoDB" id="3528285at2759"/>
<feature type="compositionally biased region" description="Basic residues" evidence="1">
    <location>
        <begin position="461"/>
        <end position="470"/>
    </location>
</feature>
<sequence length="656" mass="75514">MKWLTQIFGKKKKDSKHENHISHTQKQKKTKINDTTYRSDIPNDGFPGGRPEDPRHAKRVPMPHKTEDRHGNFSQATQTHKTSNSVTEQLAFVGDYIDDYNRKTHRSSDRIEIDIIILKGLLDIDQKLTEPKPGTQIKFISNPRKSWRYDLHSAKLRRACAKTKWHTTDPWIPDATLDKAIQEEMFRATEHDKRVYISGMSGIIIRKPPPEYRICQRINRLGDPRSKSQPSSSELSKIVEEMRTYIEHNKLRLEDKQSKLRQKYREQGKKYDINPLAYDCGNHHHQSQGVMIPDKLIEKWQNNYRFNNVHFWLDKIDYHSCQMSLRKWGHRHLIGHVMIVDRSKSRESSSTKSRHDSHRANGPHDSAISVRHDPGSSQRPPPKANTYKSKYSSGSGTSIGGRRRGQSSAQLPSQRELSSTQSSREAPPKNKPSPYSRPTPSIRVDPSDHEEWQGKSPGKSPSRKSPKRSPRTPDKNHVYQNSGVPPLPPTSHSPHRDNQKSPARPGSSSRGMTQKKSHRDLLDPGTLQPQPSSYTYTHTNITPSSKPETVKTKKSHHDLFHASTNPLYTHSYSYSQAPAPAQTQPQLQPHPQINTQINRTTQNEHLKPATTTQNISPVSPLDPKYRKRWEYQTAEQKEEIHRKMMQELRSEGKIDH</sequence>
<comment type="caution">
    <text evidence="2">The sequence shown here is derived from an EMBL/GenBank/DDBJ whole genome shotgun (WGS) entry which is preliminary data.</text>
</comment>
<gene>
    <name evidence="2" type="ORF">SCLTRI_LOCUS6000</name>
</gene>
<feature type="compositionally biased region" description="Polar residues" evidence="1">
    <location>
        <begin position="72"/>
        <end position="83"/>
    </location>
</feature>
<name>A0A8H2VX83_9HELO</name>
<dbReference type="EMBL" id="CAJHIA010000017">
    <property type="protein sequence ID" value="CAD6445790.1"/>
    <property type="molecule type" value="Genomic_DNA"/>
</dbReference>
<evidence type="ECO:0000313" key="3">
    <source>
        <dbReference type="Proteomes" id="UP000624404"/>
    </source>
</evidence>
<evidence type="ECO:0000313" key="2">
    <source>
        <dbReference type="EMBL" id="CAD6445790.1"/>
    </source>
</evidence>
<feature type="compositionally biased region" description="Low complexity" evidence="1">
    <location>
        <begin position="576"/>
        <end position="589"/>
    </location>
</feature>
<dbReference type="AlphaFoldDB" id="A0A8H2VX83"/>
<dbReference type="Proteomes" id="UP000624404">
    <property type="component" value="Unassembled WGS sequence"/>
</dbReference>
<protein>
    <submittedName>
        <fullName evidence="2">42596087-987f-457c-af12-bedf33127bdc-CDS</fullName>
    </submittedName>
</protein>
<keyword evidence="3" id="KW-1185">Reference proteome</keyword>
<reference evidence="2" key="1">
    <citation type="submission" date="2020-10" db="EMBL/GenBank/DDBJ databases">
        <authorList>
            <person name="Kusch S."/>
        </authorList>
    </citation>
    <scope>NUCLEOTIDE SEQUENCE</scope>
    <source>
        <strain evidence="2">SwB9</strain>
    </source>
</reference>